<dbReference type="Gene3D" id="3.40.1090.10">
    <property type="entry name" value="Cytosolic phospholipase A2 catalytic domain"/>
    <property type="match status" value="2"/>
</dbReference>
<dbReference type="PROSITE" id="PS51635">
    <property type="entry name" value="PNPLA"/>
    <property type="match status" value="1"/>
</dbReference>
<feature type="short sequence motif" description="DGA/G" evidence="4">
    <location>
        <begin position="160"/>
        <end position="162"/>
    </location>
</feature>
<accession>A0A516KD31</accession>
<sequence>MKEAGLVLEGGGMRGVYTAGVLEYFMEQSLYFPYVIGVSAGACMAASYLSRQPGRNRAVNIDFVGDKRYLSWRNYIRKRELFGMDFIFDEIPNQLVPFDYDTFLHSSEQLVVGTTDCETGNAAYYGKDKYGEDMLKILRASSSLPFVAPAVSFEGRVLLDGGIVDPIPIKKAQHDGFEKNVIVLTKPAGYLKTPPGRISAMFKYKKHPKINERLETRYKLYNDTLDYIEEEEMKGNVFVIRPSVSLPVGRVEKKKDRLEELYQLGWKDAETQYERLMEFLGVKIETV</sequence>
<name>A0A516KD31_9BACI</name>
<proteinExistence type="predicted"/>
<evidence type="ECO:0000256" key="1">
    <source>
        <dbReference type="ARBA" id="ARBA00022801"/>
    </source>
</evidence>
<organism evidence="6 7">
    <name type="scientific">Radiobacillus deserti</name>
    <dbReference type="NCBI Taxonomy" id="2594883"/>
    <lineage>
        <taxon>Bacteria</taxon>
        <taxon>Bacillati</taxon>
        <taxon>Bacillota</taxon>
        <taxon>Bacilli</taxon>
        <taxon>Bacillales</taxon>
        <taxon>Bacillaceae</taxon>
        <taxon>Radiobacillus</taxon>
    </lineage>
</organism>
<feature type="short sequence motif" description="GXSXG" evidence="4">
    <location>
        <begin position="37"/>
        <end position="41"/>
    </location>
</feature>
<keyword evidence="1 4" id="KW-0378">Hydrolase</keyword>
<gene>
    <name evidence="6" type="ORF">FN924_03335</name>
</gene>
<feature type="active site" description="Nucleophile" evidence="4">
    <location>
        <position position="39"/>
    </location>
</feature>
<feature type="domain" description="PNPLA" evidence="5">
    <location>
        <begin position="6"/>
        <end position="173"/>
    </location>
</feature>
<dbReference type="KEGG" id="aqt:FN924_03335"/>
<dbReference type="AlphaFoldDB" id="A0A516KD31"/>
<dbReference type="RefSeq" id="WP_143892058.1">
    <property type="nucleotide sequence ID" value="NZ_CP041666.1"/>
</dbReference>
<dbReference type="InterPro" id="IPR016035">
    <property type="entry name" value="Acyl_Trfase/lysoPLipase"/>
</dbReference>
<dbReference type="GO" id="GO:0016042">
    <property type="term" value="P:lipid catabolic process"/>
    <property type="evidence" value="ECO:0007669"/>
    <property type="project" value="UniProtKB-UniRule"/>
</dbReference>
<dbReference type="InterPro" id="IPR037483">
    <property type="entry name" value="YjjU-like"/>
</dbReference>
<evidence type="ECO:0000313" key="6">
    <source>
        <dbReference type="EMBL" id="QDP39308.1"/>
    </source>
</evidence>
<dbReference type="InterPro" id="IPR045943">
    <property type="entry name" value="DUF6363"/>
</dbReference>
<dbReference type="PANTHER" id="PTHR14226:SF25">
    <property type="entry name" value="PHOSPHOESTERASE"/>
    <property type="match status" value="1"/>
</dbReference>
<dbReference type="CDD" id="cd07208">
    <property type="entry name" value="Pat_hypo_Ecoli_yjju_like"/>
    <property type="match status" value="1"/>
</dbReference>
<evidence type="ECO:0000256" key="3">
    <source>
        <dbReference type="ARBA" id="ARBA00023098"/>
    </source>
</evidence>
<evidence type="ECO:0000259" key="5">
    <source>
        <dbReference type="PROSITE" id="PS51635"/>
    </source>
</evidence>
<dbReference type="InterPro" id="IPR002641">
    <property type="entry name" value="PNPLA_dom"/>
</dbReference>
<protein>
    <submittedName>
        <fullName evidence="6">Patatin family protein</fullName>
    </submittedName>
</protein>
<reference evidence="6 7" key="1">
    <citation type="submission" date="2019-07" db="EMBL/GenBank/DDBJ databases">
        <authorList>
            <person name="Li J."/>
        </authorList>
    </citation>
    <scope>NUCLEOTIDE SEQUENCE [LARGE SCALE GENOMIC DNA]</scope>
    <source>
        <strain evidence="6 7">TKL69</strain>
    </source>
</reference>
<dbReference type="EMBL" id="CP041666">
    <property type="protein sequence ID" value="QDP39308.1"/>
    <property type="molecule type" value="Genomic_DNA"/>
</dbReference>
<keyword evidence="3 4" id="KW-0443">Lipid metabolism</keyword>
<feature type="active site" description="Proton acceptor" evidence="4">
    <location>
        <position position="160"/>
    </location>
</feature>
<keyword evidence="7" id="KW-1185">Reference proteome</keyword>
<keyword evidence="2 4" id="KW-0442">Lipid degradation</keyword>
<feature type="short sequence motif" description="GXGXXG" evidence="4">
    <location>
        <begin position="10"/>
        <end position="15"/>
    </location>
</feature>
<dbReference type="Proteomes" id="UP000315215">
    <property type="component" value="Chromosome"/>
</dbReference>
<evidence type="ECO:0000256" key="4">
    <source>
        <dbReference type="PROSITE-ProRule" id="PRU01161"/>
    </source>
</evidence>
<evidence type="ECO:0000256" key="2">
    <source>
        <dbReference type="ARBA" id="ARBA00022963"/>
    </source>
</evidence>
<dbReference type="Pfam" id="PF01734">
    <property type="entry name" value="Patatin"/>
    <property type="match status" value="1"/>
</dbReference>
<dbReference type="InterPro" id="IPR050301">
    <property type="entry name" value="NTE"/>
</dbReference>
<dbReference type="Pfam" id="PF19890">
    <property type="entry name" value="DUF6363"/>
    <property type="match status" value="1"/>
</dbReference>
<evidence type="ECO:0000313" key="7">
    <source>
        <dbReference type="Proteomes" id="UP000315215"/>
    </source>
</evidence>
<dbReference type="OrthoDB" id="9802424at2"/>
<dbReference type="PANTHER" id="PTHR14226">
    <property type="entry name" value="NEUROPATHY TARGET ESTERASE/SWISS CHEESE D.MELANOGASTER"/>
    <property type="match status" value="1"/>
</dbReference>
<dbReference type="GO" id="GO:0016787">
    <property type="term" value="F:hydrolase activity"/>
    <property type="evidence" value="ECO:0007669"/>
    <property type="project" value="UniProtKB-UniRule"/>
</dbReference>
<dbReference type="SUPFAM" id="SSF52151">
    <property type="entry name" value="FabD/lysophospholipase-like"/>
    <property type="match status" value="1"/>
</dbReference>